<feature type="transmembrane region" description="Helical" evidence="1">
    <location>
        <begin position="130"/>
        <end position="150"/>
    </location>
</feature>
<feature type="transmembrane region" description="Helical" evidence="1">
    <location>
        <begin position="100"/>
        <end position="118"/>
    </location>
</feature>
<dbReference type="KEGG" id="pmx:PERMA_0881"/>
<reference evidence="2 3" key="1">
    <citation type="journal article" date="2009" name="J. Bacteriol.">
        <title>Complete and draft genome sequences of six members of the Aquificales.</title>
        <authorList>
            <person name="Reysenbach A.L."/>
            <person name="Hamamura N."/>
            <person name="Podar M."/>
            <person name="Griffiths E."/>
            <person name="Ferreira S."/>
            <person name="Hochstein R."/>
            <person name="Heidelberg J."/>
            <person name="Johnson J."/>
            <person name="Mead D."/>
            <person name="Pohorille A."/>
            <person name="Sarmiento M."/>
            <person name="Schweighofer K."/>
            <person name="Seshadri R."/>
            <person name="Voytek M.A."/>
        </authorList>
    </citation>
    <scope>NUCLEOTIDE SEQUENCE [LARGE SCALE GENOMIC DNA]</scope>
    <source>
        <strain evidence="3">DSM 14350 / EX-H1</strain>
    </source>
</reference>
<evidence type="ECO:0000313" key="2">
    <source>
        <dbReference type="EMBL" id="ACO03329.1"/>
    </source>
</evidence>
<dbReference type="EMBL" id="CP001230">
    <property type="protein sequence ID" value="ACO03329.1"/>
    <property type="molecule type" value="Genomic_DNA"/>
</dbReference>
<dbReference type="STRING" id="123214.PERMA_0881"/>
<protein>
    <submittedName>
        <fullName evidence="2">Integral membrane protein</fullName>
    </submittedName>
</protein>
<dbReference type="HOGENOM" id="CLU_137176_0_0_0"/>
<dbReference type="PaxDb" id="123214-PERMA_0881"/>
<dbReference type="AlphaFoldDB" id="C0QPS2"/>
<dbReference type="eggNOG" id="COG1814">
    <property type="taxonomic scope" value="Bacteria"/>
</dbReference>
<evidence type="ECO:0000256" key="1">
    <source>
        <dbReference type="SAM" id="Phobius"/>
    </source>
</evidence>
<keyword evidence="1" id="KW-0812">Transmembrane</keyword>
<name>C0QPS2_PERMH</name>
<keyword evidence="3" id="KW-1185">Reference proteome</keyword>
<feature type="transmembrane region" description="Helical" evidence="1">
    <location>
        <begin position="71"/>
        <end position="94"/>
    </location>
</feature>
<dbReference type="Proteomes" id="UP000001366">
    <property type="component" value="Chromosome"/>
</dbReference>
<sequence>MISYIKKGIGFGLTSGVITTLGMLIGLSAISESKAIIVGGIISIAIADAASDALGIHIAEESHEKSEARHIWTATISTFISKFVIASSFLVPLLFLDMRLAVPVCVLWGFFLLTVFSYKIAKDRDENPLITILEHISIASVVLIIIHLTGELIRRLQ</sequence>
<feature type="transmembrane region" description="Helical" evidence="1">
    <location>
        <begin position="9"/>
        <end position="30"/>
    </location>
</feature>
<dbReference type="RefSeq" id="WP_012675568.1">
    <property type="nucleotide sequence ID" value="NC_012440.1"/>
</dbReference>
<keyword evidence="1" id="KW-1133">Transmembrane helix</keyword>
<evidence type="ECO:0000313" key="3">
    <source>
        <dbReference type="Proteomes" id="UP000001366"/>
    </source>
</evidence>
<feature type="transmembrane region" description="Helical" evidence="1">
    <location>
        <begin position="36"/>
        <end position="59"/>
    </location>
</feature>
<dbReference type="OrthoDB" id="9786463at2"/>
<keyword evidence="1" id="KW-0472">Membrane</keyword>
<gene>
    <name evidence="2" type="ordered locus">PERMA_0881</name>
</gene>
<accession>C0QPS2</accession>
<organism evidence="2 3">
    <name type="scientific">Persephonella marina (strain DSM 14350 / EX-H1)</name>
    <dbReference type="NCBI Taxonomy" id="123214"/>
    <lineage>
        <taxon>Bacteria</taxon>
        <taxon>Pseudomonadati</taxon>
        <taxon>Aquificota</taxon>
        <taxon>Aquificia</taxon>
        <taxon>Aquificales</taxon>
        <taxon>Hydrogenothermaceae</taxon>
        <taxon>Persephonella</taxon>
    </lineage>
</organism>
<proteinExistence type="predicted"/>